<dbReference type="KEGG" id="dap:Dacet_2521"/>
<protein>
    <recommendedName>
        <fullName evidence="1">SnoaL-like domain-containing protein</fullName>
    </recommendedName>
</protein>
<evidence type="ECO:0000313" key="2">
    <source>
        <dbReference type="EMBL" id="ADD69281.1"/>
    </source>
</evidence>
<dbReference type="eggNOG" id="COG3631">
    <property type="taxonomic scope" value="Bacteria"/>
</dbReference>
<dbReference type="SUPFAM" id="SSF54427">
    <property type="entry name" value="NTF2-like"/>
    <property type="match status" value="1"/>
</dbReference>
<proteinExistence type="predicted"/>
<dbReference type="PaxDb" id="522772-Dacet_2521"/>
<keyword evidence="3" id="KW-1185">Reference proteome</keyword>
<dbReference type="InterPro" id="IPR032710">
    <property type="entry name" value="NTF2-like_dom_sf"/>
</dbReference>
<gene>
    <name evidence="2" type="ordered locus">Dacet_2521</name>
</gene>
<dbReference type="AlphaFoldDB" id="D4H4F2"/>
<dbReference type="InParanoid" id="D4H4F2"/>
<organism evidence="2 3">
    <name type="scientific">Denitrovibrio acetiphilus (strain DSM 12809 / NBRC 114555 / N2460)</name>
    <dbReference type="NCBI Taxonomy" id="522772"/>
    <lineage>
        <taxon>Bacteria</taxon>
        <taxon>Pseudomonadati</taxon>
        <taxon>Deferribacterota</taxon>
        <taxon>Deferribacteres</taxon>
        <taxon>Deferribacterales</taxon>
        <taxon>Geovibrionaceae</taxon>
        <taxon>Denitrovibrio</taxon>
    </lineage>
</organism>
<evidence type="ECO:0000259" key="1">
    <source>
        <dbReference type="Pfam" id="PF12680"/>
    </source>
</evidence>
<dbReference type="InterPro" id="IPR037401">
    <property type="entry name" value="SnoaL-like"/>
</dbReference>
<dbReference type="EMBL" id="CP001968">
    <property type="protein sequence ID" value="ADD69281.1"/>
    <property type="molecule type" value="Genomic_DNA"/>
</dbReference>
<dbReference type="OrthoDB" id="1115105at2"/>
<dbReference type="HOGENOM" id="CLU_1934774_0_0_0"/>
<dbReference type="Proteomes" id="UP000002012">
    <property type="component" value="Chromosome"/>
</dbReference>
<dbReference type="RefSeq" id="WP_013011782.1">
    <property type="nucleotide sequence ID" value="NC_013943.1"/>
</dbReference>
<name>D4H4F2_DENA2</name>
<feature type="domain" description="SnoaL-like" evidence="1">
    <location>
        <begin position="7"/>
        <end position="97"/>
    </location>
</feature>
<dbReference type="Gene3D" id="3.10.450.50">
    <property type="match status" value="1"/>
</dbReference>
<reference evidence="2 3" key="1">
    <citation type="journal article" date="2010" name="Stand. Genomic Sci.">
        <title>Complete genome sequence of Denitrovibrio acetiphilus type strain (N2460).</title>
        <authorList>
            <person name="Kiss H."/>
            <person name="Lang E."/>
            <person name="Lapidus A."/>
            <person name="Copeland A."/>
            <person name="Nolan M."/>
            <person name="Glavina Del Rio T."/>
            <person name="Chen F."/>
            <person name="Lucas S."/>
            <person name="Tice H."/>
            <person name="Cheng J.F."/>
            <person name="Han C."/>
            <person name="Goodwin L."/>
            <person name="Pitluck S."/>
            <person name="Liolios K."/>
            <person name="Pati A."/>
            <person name="Ivanova N."/>
            <person name="Mavromatis K."/>
            <person name="Chen A."/>
            <person name="Palaniappan K."/>
            <person name="Land M."/>
            <person name="Hauser L."/>
            <person name="Chang Y.J."/>
            <person name="Jeffries C.D."/>
            <person name="Detter J.C."/>
            <person name="Brettin T."/>
            <person name="Spring S."/>
            <person name="Rohde M."/>
            <person name="Goker M."/>
            <person name="Woyke T."/>
            <person name="Bristow J."/>
            <person name="Eisen J.A."/>
            <person name="Markowitz V."/>
            <person name="Hugenholtz P."/>
            <person name="Kyrpides N.C."/>
            <person name="Klenk H.P."/>
        </authorList>
    </citation>
    <scope>NUCLEOTIDE SEQUENCE [LARGE SCALE GENOMIC DNA]</scope>
    <source>
        <strain evidence="3">DSM 12809 / NBRC 114555 / N2460</strain>
    </source>
</reference>
<accession>D4H4F2</accession>
<sequence length="119" mass="13772">MSPKEIIEQFVEAFNKADYNSLANLYATDAINHQVAEGPITGRENIRKMFKLAFETADMICIVENIFEDNEWGILEWKDPLGLRGCGLFHIKRGKIAFQRGYWDKLSFLRLHNLPLPTK</sequence>
<dbReference type="Pfam" id="PF12680">
    <property type="entry name" value="SnoaL_2"/>
    <property type="match status" value="1"/>
</dbReference>
<evidence type="ECO:0000313" key="3">
    <source>
        <dbReference type="Proteomes" id="UP000002012"/>
    </source>
</evidence>